<keyword evidence="3" id="KW-0808">Transferase</keyword>
<feature type="domain" description="Glycosyltransferase 2-like" evidence="13">
    <location>
        <begin position="498"/>
        <end position="693"/>
    </location>
</feature>
<keyword evidence="5" id="KW-0460">Magnesium</keyword>
<protein>
    <recommendedName>
        <fullName evidence="10">Beta-monoglucosyldiacylglycerol synthase</fullName>
        <ecNumber evidence="9">2.4.1.336</ecNumber>
    </recommendedName>
    <alternativeName>
        <fullName evidence="11">UDP-glucose:1,2-diacylglycerol 3-beta-D-glucosyltransferase</fullName>
    </alternativeName>
</protein>
<dbReference type="Proteomes" id="UP000056453">
    <property type="component" value="Unassembled WGS sequence"/>
</dbReference>
<dbReference type="InterPro" id="IPR029044">
    <property type="entry name" value="Nucleotide-diphossugar_trans"/>
</dbReference>
<dbReference type="PANTHER" id="PTHR43867:SF4">
    <property type="entry name" value="BETA-(1-3)-GLUCOSYL TRANSFERASE"/>
    <property type="match status" value="1"/>
</dbReference>
<evidence type="ECO:0000256" key="5">
    <source>
        <dbReference type="ARBA" id="ARBA00022842"/>
    </source>
</evidence>
<keyword evidence="7 12" id="KW-0472">Membrane</keyword>
<feature type="transmembrane region" description="Helical" evidence="12">
    <location>
        <begin position="813"/>
        <end position="834"/>
    </location>
</feature>
<evidence type="ECO:0000256" key="7">
    <source>
        <dbReference type="ARBA" id="ARBA00023136"/>
    </source>
</evidence>
<comment type="catalytic activity">
    <reaction evidence="8">
        <text>a 1,2-diacyl-sn-glycerol + UDP-alpha-D-glucose = a 1,2-diacyl-3-O-(beta-D-glucopyranosyl)-sn-glycerol + UDP + H(+)</text>
        <dbReference type="Rhea" id="RHEA:17285"/>
        <dbReference type="ChEBI" id="CHEBI:15378"/>
        <dbReference type="ChEBI" id="CHEBI:17815"/>
        <dbReference type="ChEBI" id="CHEBI:58223"/>
        <dbReference type="ChEBI" id="CHEBI:58885"/>
        <dbReference type="ChEBI" id="CHEBI:75799"/>
        <dbReference type="EC" id="2.4.1.336"/>
    </reaction>
</comment>
<evidence type="ECO:0000256" key="12">
    <source>
        <dbReference type="SAM" id="Phobius"/>
    </source>
</evidence>
<organism evidence="14 15">
    <name type="scientific">Burkholderia ubonensis</name>
    <dbReference type="NCBI Taxonomy" id="101571"/>
    <lineage>
        <taxon>Bacteria</taxon>
        <taxon>Pseudomonadati</taxon>
        <taxon>Pseudomonadota</taxon>
        <taxon>Betaproteobacteria</taxon>
        <taxon>Burkholderiales</taxon>
        <taxon>Burkholderiaceae</taxon>
        <taxon>Burkholderia</taxon>
        <taxon>Burkholderia cepacia complex</taxon>
    </lineage>
</organism>
<accession>A0AAW3MTD9</accession>
<keyword evidence="6 12" id="KW-1133">Transmembrane helix</keyword>
<evidence type="ECO:0000313" key="15">
    <source>
        <dbReference type="Proteomes" id="UP000056453"/>
    </source>
</evidence>
<dbReference type="Pfam" id="PF13632">
    <property type="entry name" value="Glyco_trans_2_3"/>
    <property type="match status" value="1"/>
</dbReference>
<evidence type="ECO:0000256" key="10">
    <source>
        <dbReference type="ARBA" id="ARBA00068721"/>
    </source>
</evidence>
<evidence type="ECO:0000256" key="8">
    <source>
        <dbReference type="ARBA" id="ARBA00053004"/>
    </source>
</evidence>
<dbReference type="FunFam" id="3.90.550.10:FF:000164">
    <property type="entry name" value="Beta-(1-3)-glucosyl transferase"/>
    <property type="match status" value="1"/>
</dbReference>
<name>A0AAW3MTD9_9BURK</name>
<feature type="transmembrane region" description="Helical" evidence="12">
    <location>
        <begin position="360"/>
        <end position="380"/>
    </location>
</feature>
<dbReference type="EC" id="2.4.1.336" evidence="9"/>
<feature type="transmembrane region" description="Helical" evidence="12">
    <location>
        <begin position="299"/>
        <end position="321"/>
    </location>
</feature>
<dbReference type="SUPFAM" id="SSF53448">
    <property type="entry name" value="Nucleotide-diphospho-sugar transferases"/>
    <property type="match status" value="1"/>
</dbReference>
<dbReference type="InterPro" id="IPR017853">
    <property type="entry name" value="GH"/>
</dbReference>
<dbReference type="Gene3D" id="3.20.20.80">
    <property type="entry name" value="Glycosidases"/>
    <property type="match status" value="1"/>
</dbReference>
<comment type="subcellular location">
    <subcellularLocation>
        <location evidence="1">Membrane</location>
        <topology evidence="1">Multi-pass membrane protein</topology>
    </subcellularLocation>
</comment>
<feature type="transmembrane region" description="Helical" evidence="12">
    <location>
        <begin position="735"/>
        <end position="763"/>
    </location>
</feature>
<evidence type="ECO:0000256" key="9">
    <source>
        <dbReference type="ARBA" id="ARBA00066964"/>
    </source>
</evidence>
<evidence type="ECO:0000256" key="2">
    <source>
        <dbReference type="ARBA" id="ARBA00022676"/>
    </source>
</evidence>
<sequence length="857" mass="94514">MCAASAAAVLSVWIWLQSPQSAPDWDGKLAGVTYSGYRPGQDPQKARYPSEAQIREDMGILAAHTRRLRTYTSNEGPDTAAIAGEFGMDVTAGAWLVGREGVDRRELDGLVRNAKLPNVSRLLVGNEVLLRGDMSAEQLAAYIDEVKKKTHKPVSTAEPWTTWRDNPELAKHVDFIAVHLLPYWDEVPAGTSAEFSMQRLKLMQDTFPGKPIVITETGYPSHGDDSGKARASLQAETLYLRTFIPMARAAGADWYAMEAFDEPWKAASEGKVGMYWGLFDGARHLKIAQTGTIWKTSGFPMLAAGIFSLVAPFVLLAMYLARTWSFTCRLLMGVTLFAGAAYLGEYALSFDGLYSASRLMLYGLMTPLTLLCLVVLWVQLFEGLEVLGRPGVTQLHQRKPLVAGEAEPFVSLHLACANEPPEMVIATLESFAALNYRNYEVLVVDNNTKDENLWRPVQAWIAEHAEHFRFWHLPYCPGFKAEALNHALTETNKDAQVIGVVDADYVVDPNWLRDLVGHFAEAPVALVQAPQAHRDFENDRLARWAAFEFDGFFRVGMHHRNARNAIIQHGTMTLVRASVLRELGGWSTWTICEDAELGLRIMAAGHETRYVDEVFGRGLAPATFAAFRSQRRRWALGAMQILKGHAKTILGRSNLTLAQRYHFIAGWLPWVSEAAQVVGSVVALGWTVGMATLPKVFGPPAPEMLALVFVVPLFRIVMGMWLFKRKVGASWGDTFGAALASVALTYAIAEGVLTGLLGKHAAFIVTAKKKSGAVTSLPSIKREIWLGTLLLAAACGAMSLYPEESVEVESWTSVLVILSLPYVAGLLMVGLTELRGDVFALPRIARIKLRRLKRSLT</sequence>
<dbReference type="SUPFAM" id="SSF51445">
    <property type="entry name" value="(Trans)glycosidases"/>
    <property type="match status" value="1"/>
</dbReference>
<feature type="transmembrane region" description="Helical" evidence="12">
    <location>
        <begin position="328"/>
        <end position="348"/>
    </location>
</feature>
<evidence type="ECO:0000256" key="1">
    <source>
        <dbReference type="ARBA" id="ARBA00004141"/>
    </source>
</evidence>
<evidence type="ECO:0000256" key="11">
    <source>
        <dbReference type="ARBA" id="ARBA00078564"/>
    </source>
</evidence>
<dbReference type="Gene3D" id="3.90.550.10">
    <property type="entry name" value="Spore Coat Polysaccharide Biosynthesis Protein SpsA, Chain A"/>
    <property type="match status" value="1"/>
</dbReference>
<feature type="transmembrane region" description="Helical" evidence="12">
    <location>
        <begin position="784"/>
        <end position="801"/>
    </location>
</feature>
<dbReference type="GO" id="GO:0016758">
    <property type="term" value="F:hexosyltransferase activity"/>
    <property type="evidence" value="ECO:0007669"/>
    <property type="project" value="TreeGrafter"/>
</dbReference>
<dbReference type="InterPro" id="IPR001173">
    <property type="entry name" value="Glyco_trans_2-like"/>
</dbReference>
<dbReference type="PANTHER" id="PTHR43867">
    <property type="entry name" value="CELLULOSE SYNTHASE CATALYTIC SUBUNIT A [UDP-FORMING]"/>
    <property type="match status" value="1"/>
</dbReference>
<evidence type="ECO:0000256" key="3">
    <source>
        <dbReference type="ARBA" id="ARBA00022679"/>
    </source>
</evidence>
<feature type="transmembrane region" description="Helical" evidence="12">
    <location>
        <begin position="704"/>
        <end position="723"/>
    </location>
</feature>
<dbReference type="EMBL" id="LPBJ01000047">
    <property type="protein sequence ID" value="KVP98236.1"/>
    <property type="molecule type" value="Genomic_DNA"/>
</dbReference>
<evidence type="ECO:0000259" key="13">
    <source>
        <dbReference type="Pfam" id="PF13632"/>
    </source>
</evidence>
<dbReference type="AlphaFoldDB" id="A0AAW3MTD9"/>
<keyword evidence="4 12" id="KW-0812">Transmembrane</keyword>
<evidence type="ECO:0000313" key="14">
    <source>
        <dbReference type="EMBL" id="KVP98236.1"/>
    </source>
</evidence>
<keyword evidence="15" id="KW-1185">Reference proteome</keyword>
<reference evidence="14 15" key="1">
    <citation type="submission" date="2015-11" db="EMBL/GenBank/DDBJ databases">
        <title>Expanding the genomic diversity of Burkholderia species for the development of highly accurate diagnostics.</title>
        <authorList>
            <person name="Sahl J."/>
            <person name="Keim P."/>
            <person name="Wagner D."/>
        </authorList>
    </citation>
    <scope>NUCLEOTIDE SEQUENCE [LARGE SCALE GENOMIC DNA]</scope>
    <source>
        <strain evidence="14 15">MSMB1808WGS</strain>
    </source>
</reference>
<comment type="caution">
    <text evidence="14">The sequence shown here is derived from an EMBL/GenBank/DDBJ whole genome shotgun (WGS) entry which is preliminary data.</text>
</comment>
<keyword evidence="2" id="KW-0328">Glycosyltransferase</keyword>
<evidence type="ECO:0000256" key="4">
    <source>
        <dbReference type="ARBA" id="ARBA00022692"/>
    </source>
</evidence>
<dbReference type="InterPro" id="IPR050321">
    <property type="entry name" value="Glycosyltr_2/OpgH_subfam"/>
</dbReference>
<evidence type="ECO:0000256" key="6">
    <source>
        <dbReference type="ARBA" id="ARBA00022989"/>
    </source>
</evidence>
<proteinExistence type="predicted"/>
<dbReference type="GO" id="GO:0005886">
    <property type="term" value="C:plasma membrane"/>
    <property type="evidence" value="ECO:0007669"/>
    <property type="project" value="TreeGrafter"/>
</dbReference>
<gene>
    <name evidence="14" type="ORF">WJ96_06855</name>
</gene>